<feature type="transmembrane region" description="Helical" evidence="1">
    <location>
        <begin position="172"/>
        <end position="192"/>
    </location>
</feature>
<dbReference type="InterPro" id="IPR029787">
    <property type="entry name" value="Nucleotide_cyclase"/>
</dbReference>
<dbReference type="SUPFAM" id="SSF141868">
    <property type="entry name" value="EAL domain-like"/>
    <property type="match status" value="1"/>
</dbReference>
<dbReference type="PROSITE" id="PS50887">
    <property type="entry name" value="GGDEF"/>
    <property type="match status" value="1"/>
</dbReference>
<dbReference type="Pfam" id="PF00990">
    <property type="entry name" value="GGDEF"/>
    <property type="match status" value="1"/>
</dbReference>
<evidence type="ECO:0000313" key="3">
    <source>
        <dbReference type="Proteomes" id="UP000664658"/>
    </source>
</evidence>
<dbReference type="AlphaFoldDB" id="A0A8I2B205"/>
<dbReference type="EMBL" id="JAFNAA010000008">
    <property type="protein sequence ID" value="MBO1108354.1"/>
    <property type="molecule type" value="Genomic_DNA"/>
</dbReference>
<dbReference type="InterPro" id="IPR001633">
    <property type="entry name" value="EAL_dom"/>
</dbReference>
<name>A0A8I2B205_PLESH</name>
<dbReference type="InterPro" id="IPR000160">
    <property type="entry name" value="GGDEF_dom"/>
</dbReference>
<dbReference type="InterPro" id="IPR050706">
    <property type="entry name" value="Cyclic-di-GMP_PDE-like"/>
</dbReference>
<dbReference type="SMART" id="SM00267">
    <property type="entry name" value="GGDEF"/>
    <property type="match status" value="1"/>
</dbReference>
<organism evidence="2 3">
    <name type="scientific">Plesiomonas shigelloides</name>
    <name type="common">Aeromonas shigelloides</name>
    <dbReference type="NCBI Taxonomy" id="703"/>
    <lineage>
        <taxon>Bacteria</taxon>
        <taxon>Pseudomonadati</taxon>
        <taxon>Pseudomonadota</taxon>
        <taxon>Gammaproteobacteria</taxon>
        <taxon>Enterobacterales</taxon>
        <taxon>Enterobacteriaceae</taxon>
        <taxon>Plesiomonas</taxon>
    </lineage>
</organism>
<accession>A0A8I2B205</accession>
<gene>
    <name evidence="2" type="ORF">J2R62_08980</name>
</gene>
<evidence type="ECO:0000256" key="1">
    <source>
        <dbReference type="SAM" id="Phobius"/>
    </source>
</evidence>
<keyword evidence="1" id="KW-0472">Membrane</keyword>
<comment type="caution">
    <text evidence="2">The sequence shown here is derived from an EMBL/GenBank/DDBJ whole genome shotgun (WGS) entry which is preliminary data.</text>
</comment>
<dbReference type="CDD" id="cd01948">
    <property type="entry name" value="EAL"/>
    <property type="match status" value="1"/>
</dbReference>
<dbReference type="NCBIfam" id="TIGR00254">
    <property type="entry name" value="GGDEF"/>
    <property type="match status" value="1"/>
</dbReference>
<dbReference type="PANTHER" id="PTHR33121">
    <property type="entry name" value="CYCLIC DI-GMP PHOSPHODIESTERASE PDEF"/>
    <property type="match status" value="1"/>
</dbReference>
<dbReference type="InterPro" id="IPR043128">
    <property type="entry name" value="Rev_trsase/Diguanyl_cyclase"/>
</dbReference>
<dbReference type="SMART" id="SM00052">
    <property type="entry name" value="EAL"/>
    <property type="match status" value="1"/>
</dbReference>
<dbReference type="Gene3D" id="3.30.70.270">
    <property type="match status" value="1"/>
</dbReference>
<protein>
    <submittedName>
        <fullName evidence="2">EAL domain-containing protein</fullName>
    </submittedName>
</protein>
<proteinExistence type="predicted"/>
<dbReference type="InterPro" id="IPR035919">
    <property type="entry name" value="EAL_sf"/>
</dbReference>
<dbReference type="Gene3D" id="3.20.20.450">
    <property type="entry name" value="EAL domain"/>
    <property type="match status" value="1"/>
</dbReference>
<keyword evidence="1" id="KW-0812">Transmembrane</keyword>
<dbReference type="PANTHER" id="PTHR33121:SF70">
    <property type="entry name" value="SIGNALING PROTEIN YKOW"/>
    <property type="match status" value="1"/>
</dbReference>
<dbReference type="Pfam" id="PF00563">
    <property type="entry name" value="EAL"/>
    <property type="match status" value="1"/>
</dbReference>
<sequence>MTWSKSNKWLWALGAAFAVFALLSIILFTLGVGSLKITHSNSSWALMQLQMEQQKMQSALKLYRSGQADIDELYLRYEVMWSRFPVLLEGEERKAVDQVTGADHVIRDYFTDFKTLEPLFNQDTLSELNLQQVQQVLDRHATSLDRLINQFFHVYRYYQLTGNDSTLLASRLLGVTLAAALIIALTGFYLLARQLRAERLRATQDPVTGLPKRAQLLDTLHHIDYDHQRVGLMLFDIESFRMINGSLGFETGDLVLRLTTHSLNKVRPADSQLFRTGNDEFALLLPVHKDTELQQIASQLQEKLRAMSHYLPQRTSVLFCCGAAISNPQRQQEALMQSAEMALTEARQQHRTGIVTFTRPLQAHKTERLRALSETLRQDLEQEALTLHFQPILDACTQQVRMVEASPRWYHPRFGQVSTRELWQLAENSSLTRPLSHWMLNKSLQQLQQWHAEFPQQPLALCIPISNYLLYPELPPLLAELLKTYEINPDRVTLQIDGDNPSDAMTAVLYNLHKMGLKLALGGFGRNPASLVAFQRVLLDYIKIDCTLYTELTRNRKQQILLRGILQIARRLNIRIIFDQINTSRQFQSISSMISANWVQGDHFCRALPAEGINLFMLNHTYLRDMQEVVS</sequence>
<reference evidence="2" key="1">
    <citation type="submission" date="2021-03" db="EMBL/GenBank/DDBJ databases">
        <title>Plesiomonas shigelloides zfcc0051, isolated from zebrafish feces.</title>
        <authorList>
            <person name="Vanderhoek Z."/>
            <person name="Gaulke C."/>
        </authorList>
    </citation>
    <scope>NUCLEOTIDE SEQUENCE</scope>
    <source>
        <strain evidence="2">Zfcc0051</strain>
    </source>
</reference>
<dbReference type="GO" id="GO:0071111">
    <property type="term" value="F:cyclic-guanylate-specific phosphodiesterase activity"/>
    <property type="evidence" value="ECO:0007669"/>
    <property type="project" value="InterPro"/>
</dbReference>
<dbReference type="CDD" id="cd01949">
    <property type="entry name" value="GGDEF"/>
    <property type="match status" value="1"/>
</dbReference>
<evidence type="ECO:0000313" key="2">
    <source>
        <dbReference type="EMBL" id="MBO1108354.1"/>
    </source>
</evidence>
<dbReference type="SUPFAM" id="SSF55073">
    <property type="entry name" value="Nucleotide cyclase"/>
    <property type="match status" value="1"/>
</dbReference>
<dbReference type="PROSITE" id="PS50883">
    <property type="entry name" value="EAL"/>
    <property type="match status" value="1"/>
</dbReference>
<keyword evidence="1" id="KW-1133">Transmembrane helix</keyword>
<dbReference type="RefSeq" id="WP_170919730.1">
    <property type="nucleotide sequence ID" value="NZ_CP076371.1"/>
</dbReference>
<dbReference type="Proteomes" id="UP000664658">
    <property type="component" value="Unassembled WGS sequence"/>
</dbReference>